<name>A0A543AXI3_9ACTN</name>
<organism evidence="2 3">
    <name type="scientific">Stackebrandtia endophytica</name>
    <dbReference type="NCBI Taxonomy" id="1496996"/>
    <lineage>
        <taxon>Bacteria</taxon>
        <taxon>Bacillati</taxon>
        <taxon>Actinomycetota</taxon>
        <taxon>Actinomycetes</taxon>
        <taxon>Glycomycetales</taxon>
        <taxon>Glycomycetaceae</taxon>
        <taxon>Stackebrandtia</taxon>
    </lineage>
</organism>
<dbReference type="RefSeq" id="WP_142039953.1">
    <property type="nucleotide sequence ID" value="NZ_JBHTGS010000001.1"/>
</dbReference>
<evidence type="ECO:0000259" key="1">
    <source>
        <dbReference type="Pfam" id="PF13349"/>
    </source>
</evidence>
<feature type="domain" description="DUF4097" evidence="1">
    <location>
        <begin position="13"/>
        <end position="278"/>
    </location>
</feature>
<dbReference type="OrthoDB" id="3252095at2"/>
<dbReference type="Proteomes" id="UP000317043">
    <property type="component" value="Unassembled WGS sequence"/>
</dbReference>
<accession>A0A543AXI3</accession>
<dbReference type="InterPro" id="IPR025164">
    <property type="entry name" value="Toastrack_DUF4097"/>
</dbReference>
<keyword evidence="3" id="KW-1185">Reference proteome</keyword>
<gene>
    <name evidence="2" type="ORF">FB566_2845</name>
</gene>
<protein>
    <submittedName>
        <fullName evidence="2">Putative adhesin</fullName>
    </submittedName>
</protein>
<sequence>MPTFDTPRPIQVDIDVYVANVTVTAEDRADTVITVDPTDPGNASDVETAEQTRVELSNDVVTVKGPKLRAYVLPTNKSRAIDISVTVPTGSTVTGSAPMMTFRSTGRLGACEVKSGMGNIAVDRAGPVKLRTVGDIHVDEAAGDAKLSTSSGRLRIGHVGGNLHTKNSNGATVVGSVDGNVKIRSSNGDITVTTADGDVEAVSALGNIRVGELRRGDCDLKTATGEIEIGIGEGTAAWIEAHSGFGAIRNQLTDATQPAPGEPTVKVRARNSYGDIVIRRSEI</sequence>
<evidence type="ECO:0000313" key="3">
    <source>
        <dbReference type="Proteomes" id="UP000317043"/>
    </source>
</evidence>
<dbReference type="AlphaFoldDB" id="A0A543AXI3"/>
<dbReference type="Pfam" id="PF13349">
    <property type="entry name" value="DUF4097"/>
    <property type="match status" value="1"/>
</dbReference>
<dbReference type="InParanoid" id="A0A543AXI3"/>
<dbReference type="EMBL" id="VFOW01000001">
    <property type="protein sequence ID" value="TQL77289.1"/>
    <property type="molecule type" value="Genomic_DNA"/>
</dbReference>
<comment type="caution">
    <text evidence="2">The sequence shown here is derived from an EMBL/GenBank/DDBJ whole genome shotgun (WGS) entry which is preliminary data.</text>
</comment>
<reference evidence="2 3" key="1">
    <citation type="submission" date="2019-06" db="EMBL/GenBank/DDBJ databases">
        <title>Sequencing the genomes of 1000 actinobacteria strains.</title>
        <authorList>
            <person name="Klenk H.-P."/>
        </authorList>
    </citation>
    <scope>NUCLEOTIDE SEQUENCE [LARGE SCALE GENOMIC DNA]</scope>
    <source>
        <strain evidence="2 3">DSM 45928</strain>
    </source>
</reference>
<evidence type="ECO:0000313" key="2">
    <source>
        <dbReference type="EMBL" id="TQL77289.1"/>
    </source>
</evidence>
<proteinExistence type="predicted"/>